<dbReference type="Gene3D" id="3.40.190.10">
    <property type="entry name" value="Periplasmic binding protein-like II"/>
    <property type="match status" value="1"/>
</dbReference>
<dbReference type="SUPFAM" id="SSF53850">
    <property type="entry name" value="Periplasmic binding protein-like II"/>
    <property type="match status" value="1"/>
</dbReference>
<sequence>MKNKTFRLLITGVPPEVFSNCHKYPTFEPSFRCLFPGWVLEISQMIANYIDAEIIPVITTSEIYNDGYGTKINGTWKGFLGAVYDQEVDAVSTFYQYTDQRAEDFTFSFPVYNARQMVLSGIFSELIVPFQVLVSRYPKISL</sequence>
<evidence type="ECO:0000313" key="1">
    <source>
        <dbReference type="Proteomes" id="UP000887578"/>
    </source>
</evidence>
<accession>A0A914QA02</accession>
<evidence type="ECO:0000313" key="2">
    <source>
        <dbReference type="WBParaSite" id="PDA_v2.g28355.t1"/>
    </source>
</evidence>
<name>A0A914QA02_9BILA</name>
<dbReference type="PANTHER" id="PTHR22714">
    <property type="entry name" value="PROTEIN CBG02446-RELATED"/>
    <property type="match status" value="1"/>
</dbReference>
<dbReference type="WBParaSite" id="PDA_v2.g28355.t1">
    <property type="protein sequence ID" value="PDA_v2.g28355.t1"/>
    <property type="gene ID" value="PDA_v2.g28355"/>
</dbReference>
<keyword evidence="1" id="KW-1185">Reference proteome</keyword>
<protein>
    <submittedName>
        <fullName evidence="2">Ionotropic glutamate receptor L-glutamate and glycine-binding domain-containing protein</fullName>
    </submittedName>
</protein>
<organism evidence="1 2">
    <name type="scientific">Panagrolaimus davidi</name>
    <dbReference type="NCBI Taxonomy" id="227884"/>
    <lineage>
        <taxon>Eukaryota</taxon>
        <taxon>Metazoa</taxon>
        <taxon>Ecdysozoa</taxon>
        <taxon>Nematoda</taxon>
        <taxon>Chromadorea</taxon>
        <taxon>Rhabditida</taxon>
        <taxon>Tylenchina</taxon>
        <taxon>Panagrolaimomorpha</taxon>
        <taxon>Panagrolaimoidea</taxon>
        <taxon>Panagrolaimidae</taxon>
        <taxon>Panagrolaimus</taxon>
    </lineage>
</organism>
<reference evidence="2" key="1">
    <citation type="submission" date="2022-11" db="UniProtKB">
        <authorList>
            <consortium name="WormBaseParasite"/>
        </authorList>
    </citation>
    <scope>IDENTIFICATION</scope>
</reference>
<proteinExistence type="predicted"/>
<dbReference type="AlphaFoldDB" id="A0A914QA02"/>
<dbReference type="PANTHER" id="PTHR22714:SF7">
    <property type="entry name" value="SOLUTE-BINDING PROTEIN FAMILY 3_N-TERMINAL DOMAIN-CONTAINING PROTEIN"/>
    <property type="match status" value="1"/>
</dbReference>
<dbReference type="InterPro" id="IPR040128">
    <property type="entry name" value="T25E4.2-like"/>
</dbReference>
<dbReference type="Proteomes" id="UP000887578">
    <property type="component" value="Unplaced"/>
</dbReference>